<name>A0A2V1IXZ7_9BACT</name>
<organism evidence="1 2">
    <name type="scientific">Paramuribaculum intestinale</name>
    <dbReference type="NCBI Taxonomy" id="2094151"/>
    <lineage>
        <taxon>Bacteria</taxon>
        <taxon>Pseudomonadati</taxon>
        <taxon>Bacteroidota</taxon>
        <taxon>Bacteroidia</taxon>
        <taxon>Bacteroidales</taxon>
        <taxon>Muribaculaceae</taxon>
        <taxon>Paramuribaculum</taxon>
    </lineage>
</organism>
<reference evidence="2" key="1">
    <citation type="submission" date="2018-02" db="EMBL/GenBank/DDBJ databases">
        <authorList>
            <person name="Clavel T."/>
            <person name="Strowig T."/>
        </authorList>
    </citation>
    <scope>NUCLEOTIDE SEQUENCE [LARGE SCALE GENOMIC DNA]</scope>
    <source>
        <strain evidence="2">DSM 100764</strain>
    </source>
</reference>
<evidence type="ECO:0000313" key="1">
    <source>
        <dbReference type="EMBL" id="PWB07286.1"/>
    </source>
</evidence>
<evidence type="ECO:0000313" key="2">
    <source>
        <dbReference type="Proteomes" id="UP000244925"/>
    </source>
</evidence>
<dbReference type="Gene3D" id="3.40.470.10">
    <property type="entry name" value="Uracil-DNA glycosylase-like domain"/>
    <property type="match status" value="1"/>
</dbReference>
<dbReference type="AlphaFoldDB" id="A0A2V1IXZ7"/>
<gene>
    <name evidence="1" type="ORF">C5O25_07670</name>
</gene>
<comment type="caution">
    <text evidence="1">The sequence shown here is derived from an EMBL/GenBank/DDBJ whole genome shotgun (WGS) entry which is preliminary data.</text>
</comment>
<accession>A0A2V1IXZ7</accession>
<dbReference type="InterPro" id="IPR036895">
    <property type="entry name" value="Uracil-DNA_glycosylase-like_sf"/>
</dbReference>
<dbReference type="Proteomes" id="UP000244925">
    <property type="component" value="Unassembled WGS sequence"/>
</dbReference>
<keyword evidence="2" id="KW-1185">Reference proteome</keyword>
<dbReference type="EMBL" id="PUBV01000014">
    <property type="protein sequence ID" value="PWB07286.1"/>
    <property type="molecule type" value="Genomic_DNA"/>
</dbReference>
<protein>
    <submittedName>
        <fullName evidence="1">DNA glycosylase</fullName>
    </submittedName>
</protein>
<dbReference type="SUPFAM" id="SSF52141">
    <property type="entry name" value="Uracil-DNA glycosylase-like"/>
    <property type="match status" value="1"/>
</dbReference>
<sequence length="159" mass="18294">MPFFYPNRINDFWRIMGIAVYGDRQHLIDPATETFRLDDIRRMLKDLHIAMWDTAAKVRRLRENASDKYLDIVEPVDLQSLLVRMPDCTEIATTGQKAAEVIATLTSSAVPQMGHFVETDFAGRKIRHWRMPSTSRAYPMSITSKAAYYSDMLHTIGLI</sequence>
<proteinExistence type="predicted"/>